<dbReference type="EMBL" id="JTHP01000010">
    <property type="protein sequence ID" value="KJD46203.1"/>
    <property type="molecule type" value="Genomic_DNA"/>
</dbReference>
<sequence>MQDWAEVALRTLMAVAVLFLITKILGKRQVSQLSLFEYITGITMGNLAATIPMERESTWYLGFIALAVWVLTTFVIEILQIKSKKVRDLSDGKTRTLIKDGKILEDNLRKERLTLDELMEQLRSKNVFKVSDVEFAIMETSGEVNVLLTKEKQPLTPKDLNMRQLPEKEPTAIIMDGQLMEQQMAYMGITQQWMDAKLKEKSLTVKDVFFAQVDPQGELYIDQYSDNVQMSKVQDSNQAVLTLLEQCTTELQKLATGSSEQQSKQLFEQCSQSLKQAIQEMKPINPTEP</sequence>
<evidence type="ECO:0000256" key="5">
    <source>
        <dbReference type="ARBA" id="ARBA00022989"/>
    </source>
</evidence>
<feature type="domain" description="YetF C-terminal" evidence="8">
    <location>
        <begin position="82"/>
        <end position="214"/>
    </location>
</feature>
<dbReference type="AlphaFoldDB" id="A0A0D7X5E3"/>
<feature type="transmembrane region" description="Helical" evidence="7">
    <location>
        <begin position="59"/>
        <end position="79"/>
    </location>
</feature>
<evidence type="ECO:0000313" key="9">
    <source>
        <dbReference type="EMBL" id="KJD46203.1"/>
    </source>
</evidence>
<dbReference type="PANTHER" id="PTHR34582:SF7">
    <property type="entry name" value="UPF0702 TRANSMEMBRANE PROTEIN YDFS"/>
    <property type="match status" value="1"/>
</dbReference>
<feature type="transmembrane region" description="Helical" evidence="7">
    <location>
        <begin position="33"/>
        <end position="53"/>
    </location>
</feature>
<dbReference type="OrthoDB" id="9778331at2"/>
<dbReference type="Proteomes" id="UP000032534">
    <property type="component" value="Unassembled WGS sequence"/>
</dbReference>
<evidence type="ECO:0000256" key="1">
    <source>
        <dbReference type="ARBA" id="ARBA00004651"/>
    </source>
</evidence>
<comment type="caution">
    <text evidence="9">The sequence shown here is derived from an EMBL/GenBank/DDBJ whole genome shotgun (WGS) entry which is preliminary data.</text>
</comment>
<dbReference type="InterPro" id="IPR023090">
    <property type="entry name" value="UPF0702_alpha/beta_dom_sf"/>
</dbReference>
<keyword evidence="6 7" id="KW-0472">Membrane</keyword>
<accession>A0A0D7X5E3</accession>
<evidence type="ECO:0000256" key="7">
    <source>
        <dbReference type="SAM" id="Phobius"/>
    </source>
</evidence>
<dbReference type="InterPro" id="IPR007353">
    <property type="entry name" value="DUF421"/>
</dbReference>
<evidence type="ECO:0000313" key="10">
    <source>
        <dbReference type="Proteomes" id="UP000032534"/>
    </source>
</evidence>
<protein>
    <submittedName>
        <fullName evidence="9">Membrane protein</fullName>
    </submittedName>
</protein>
<evidence type="ECO:0000259" key="8">
    <source>
        <dbReference type="Pfam" id="PF04239"/>
    </source>
</evidence>
<evidence type="ECO:0000256" key="4">
    <source>
        <dbReference type="ARBA" id="ARBA00022692"/>
    </source>
</evidence>
<dbReference type="Pfam" id="PF04239">
    <property type="entry name" value="DUF421"/>
    <property type="match status" value="1"/>
</dbReference>
<dbReference type="GO" id="GO:0005886">
    <property type="term" value="C:plasma membrane"/>
    <property type="evidence" value="ECO:0007669"/>
    <property type="project" value="UniProtKB-SubCell"/>
</dbReference>
<dbReference type="RefSeq" id="WP_044645554.1">
    <property type="nucleotide sequence ID" value="NZ_JTHP01000010.1"/>
</dbReference>
<keyword evidence="10" id="KW-1185">Reference proteome</keyword>
<reference evidence="9 10" key="1">
    <citation type="submission" date="2014-11" db="EMBL/GenBank/DDBJ databases">
        <title>Draft Genome Sequences of Paenibacillus polymyxa NRRL B-30509 and Paenibacillus terrae NRRL B-30644, Strains from a Poultry Environment that Produce Tridecaptin A and Paenicidins.</title>
        <authorList>
            <person name="van Belkum M.J."/>
            <person name="Lohans C.T."/>
            <person name="Vederas J.C."/>
        </authorList>
    </citation>
    <scope>NUCLEOTIDE SEQUENCE [LARGE SCALE GENOMIC DNA]</scope>
    <source>
        <strain evidence="9 10">NRRL B-30644</strain>
    </source>
</reference>
<feature type="transmembrane region" description="Helical" evidence="7">
    <location>
        <begin position="7"/>
        <end position="26"/>
    </location>
</feature>
<dbReference type="PATRIC" id="fig|159743.3.peg.1659"/>
<organism evidence="9 10">
    <name type="scientific">Paenibacillus terrae</name>
    <dbReference type="NCBI Taxonomy" id="159743"/>
    <lineage>
        <taxon>Bacteria</taxon>
        <taxon>Bacillati</taxon>
        <taxon>Bacillota</taxon>
        <taxon>Bacilli</taxon>
        <taxon>Bacillales</taxon>
        <taxon>Paenibacillaceae</taxon>
        <taxon>Paenibacillus</taxon>
    </lineage>
</organism>
<keyword evidence="3" id="KW-1003">Cell membrane</keyword>
<evidence type="ECO:0000256" key="3">
    <source>
        <dbReference type="ARBA" id="ARBA00022475"/>
    </source>
</evidence>
<comment type="subcellular location">
    <subcellularLocation>
        <location evidence="1">Cell membrane</location>
        <topology evidence="1">Multi-pass membrane protein</topology>
    </subcellularLocation>
</comment>
<keyword evidence="5 7" id="KW-1133">Transmembrane helix</keyword>
<keyword evidence="4 7" id="KW-0812">Transmembrane</keyword>
<name>A0A0D7X5E3_9BACL</name>
<evidence type="ECO:0000256" key="2">
    <source>
        <dbReference type="ARBA" id="ARBA00006448"/>
    </source>
</evidence>
<gene>
    <name evidence="9" type="ORF">QD47_07550</name>
</gene>
<dbReference type="Gene3D" id="3.30.240.20">
    <property type="entry name" value="bsu07140 like domains"/>
    <property type="match status" value="2"/>
</dbReference>
<dbReference type="PANTHER" id="PTHR34582">
    <property type="entry name" value="UPF0702 TRANSMEMBRANE PROTEIN YCAP"/>
    <property type="match status" value="1"/>
</dbReference>
<evidence type="ECO:0000256" key="6">
    <source>
        <dbReference type="ARBA" id="ARBA00023136"/>
    </source>
</evidence>
<proteinExistence type="inferred from homology"/>
<comment type="similarity">
    <text evidence="2">Belongs to the UPF0702 family.</text>
</comment>